<evidence type="ECO:0000256" key="3">
    <source>
        <dbReference type="ARBA" id="ARBA00022448"/>
    </source>
</evidence>
<feature type="binding site" evidence="14">
    <location>
        <position position="442"/>
    </location>
    <ligand>
        <name>Na(+)</name>
        <dbReference type="ChEBI" id="CHEBI:29101"/>
        <label>1</label>
    </ligand>
</feature>
<dbReference type="SUPFAM" id="SSF161070">
    <property type="entry name" value="SNF-like"/>
    <property type="match status" value="1"/>
</dbReference>
<feature type="transmembrane region" description="Helical" evidence="18">
    <location>
        <begin position="338"/>
        <end position="355"/>
    </location>
</feature>
<comment type="similarity">
    <text evidence="2 16">Belongs to the sodium:neurotransmitter symporter (SNF) (TC 2.A.22) family.</text>
</comment>
<feature type="transmembrane region" description="Helical" evidence="18">
    <location>
        <begin position="287"/>
        <end position="318"/>
    </location>
</feature>
<dbReference type="PROSITE" id="PS00610">
    <property type="entry name" value="NA_NEUROTRAN_SYMP_1"/>
    <property type="match status" value="1"/>
</dbReference>
<sequence length="682" mass="76672">MIDPIPYYEEKESTAKLLSNGFKACVTSKASAEPSISVPLPPPEDTSSTISSNSLDCEENKRAVWGRQLDFFLSCVGYAVGLGNIWRFPYLCYQSGGGAFLVPYLLFLVVCGMPLFFIEMSFGQFASLGPISIWKICPLFKGLGYGMVIISGIVCIYYNVIIAWTLYYIYHSYNVVWATCDNWWNTENCVKPKVFDSNASHQNSSILEHFKSTNNDSLITTSVSIMSNASRKTSSEEFWLYNVLHQSSGIHDLGQIQWPLALTLFIAWFVVFLCLQKGVKSSGKVVYVSATFPYVVLVCLLIRGVTLPGAWNGIVFYLSPRWELLLSFKVWGDAATQIFYSVGAAWGAVLTMASYNKFSNNVYRDAMLIPIINCATSIFAGLVVFSIIGFMAYETGNTIEEVVSEGPGLAFVVYPEAVSRLPLSPLWAFLFFIMLFAIGLDSQFGMFETTISAFVDEFPSVLQKRKTLFTGFLCFVMFLLGLPCVTEGGMYVLQLMDWYSAAFSLMIISLLELICISWVYGIDRFFMDISLMIKRTPSLWWKLCWCYITPGTIVCLLCFIVINHEAVTYDEYQYPKWAIVIGWMIAFCSIAPIPIIAVIQLLKAEGTFYQRLISCLQPTEKWGPALEEHRILYRKSLSLVSSRFPQKRESFVNPNANTTQGNNDGLCMVRTEDVLLTAESSI</sequence>
<feature type="disulfide bond" evidence="15">
    <location>
        <begin position="180"/>
        <end position="189"/>
    </location>
</feature>
<dbReference type="EMBL" id="BPLQ01013525">
    <property type="protein sequence ID" value="GIY72820.1"/>
    <property type="molecule type" value="Genomic_DNA"/>
</dbReference>
<reference evidence="19 20" key="1">
    <citation type="submission" date="2021-06" db="EMBL/GenBank/DDBJ databases">
        <title>Caerostris darwini draft genome.</title>
        <authorList>
            <person name="Kono N."/>
            <person name="Arakawa K."/>
        </authorList>
    </citation>
    <scope>NUCLEOTIDE SEQUENCE [LARGE SCALE GENOMIC DNA]</scope>
</reference>
<feature type="transmembrane region" description="Helical" evidence="18">
    <location>
        <begin position="71"/>
        <end position="89"/>
    </location>
</feature>
<dbReference type="InterPro" id="IPR000175">
    <property type="entry name" value="Na/ntran_symport"/>
</dbReference>
<evidence type="ECO:0000256" key="4">
    <source>
        <dbReference type="ARBA" id="ARBA00022692"/>
    </source>
</evidence>
<keyword evidence="20" id="KW-1185">Reference proteome</keyword>
<comment type="caution">
    <text evidence="19">The sequence shown here is derived from an EMBL/GenBank/DDBJ whole genome shotgun (WGS) entry which is preliminary data.</text>
</comment>
<organism evidence="19 20">
    <name type="scientific">Caerostris darwini</name>
    <dbReference type="NCBI Taxonomy" id="1538125"/>
    <lineage>
        <taxon>Eukaryota</taxon>
        <taxon>Metazoa</taxon>
        <taxon>Ecdysozoa</taxon>
        <taxon>Arthropoda</taxon>
        <taxon>Chelicerata</taxon>
        <taxon>Arachnida</taxon>
        <taxon>Araneae</taxon>
        <taxon>Araneomorphae</taxon>
        <taxon>Entelegynae</taxon>
        <taxon>Araneoidea</taxon>
        <taxon>Araneidae</taxon>
        <taxon>Caerostris</taxon>
    </lineage>
</organism>
<keyword evidence="14" id="KW-0479">Metal-binding</keyword>
<accession>A0AAV4VR10</accession>
<evidence type="ECO:0000256" key="18">
    <source>
        <dbReference type="SAM" id="Phobius"/>
    </source>
</evidence>
<dbReference type="Pfam" id="PF00209">
    <property type="entry name" value="SNF"/>
    <property type="match status" value="1"/>
</dbReference>
<name>A0AAV4VR10_9ARAC</name>
<evidence type="ECO:0000256" key="7">
    <source>
        <dbReference type="ARBA" id="ARBA00022989"/>
    </source>
</evidence>
<evidence type="ECO:0000256" key="9">
    <source>
        <dbReference type="ARBA" id="ARBA00023065"/>
    </source>
</evidence>
<feature type="transmembrane region" description="Helical" evidence="18">
    <location>
        <begin position="543"/>
        <end position="562"/>
    </location>
</feature>
<dbReference type="AlphaFoldDB" id="A0AAV4VR10"/>
<evidence type="ECO:0000256" key="11">
    <source>
        <dbReference type="ARBA" id="ARBA00023180"/>
    </source>
</evidence>
<comment type="function">
    <text evidence="13">Unusual broad substrate spectrum amino acid:sodium cotransporter that promotes absorption of the D isomers of essential amino acids. Neutral amino acids are the preferred substrates, especially methionine and phenylalanine.</text>
</comment>
<keyword evidence="5 16" id="KW-0769">Symport</keyword>
<evidence type="ECO:0000313" key="19">
    <source>
        <dbReference type="EMBL" id="GIY72820.1"/>
    </source>
</evidence>
<feature type="binding site" evidence="14">
    <location>
        <position position="80"/>
    </location>
    <ligand>
        <name>Na(+)</name>
        <dbReference type="ChEBI" id="CHEBI:29101"/>
        <label>1</label>
    </ligand>
</feature>
<keyword evidence="6" id="KW-0029">Amino-acid transport</keyword>
<dbReference type="GO" id="GO:0005886">
    <property type="term" value="C:plasma membrane"/>
    <property type="evidence" value="ECO:0007669"/>
    <property type="project" value="TreeGrafter"/>
</dbReference>
<keyword evidence="15" id="KW-1015">Disulfide bond</keyword>
<evidence type="ECO:0000256" key="10">
    <source>
        <dbReference type="ARBA" id="ARBA00023136"/>
    </source>
</evidence>
<feature type="region of interest" description="Disordered" evidence="17">
    <location>
        <begin position="33"/>
        <end position="53"/>
    </location>
</feature>
<dbReference type="GO" id="GO:0089718">
    <property type="term" value="P:amino acid import across plasma membrane"/>
    <property type="evidence" value="ECO:0007669"/>
    <property type="project" value="TreeGrafter"/>
</dbReference>
<feature type="transmembrane region" description="Helical" evidence="18">
    <location>
        <begin position="426"/>
        <end position="447"/>
    </location>
</feature>
<feature type="transmembrane region" description="Helical" evidence="18">
    <location>
        <begin position="468"/>
        <end position="492"/>
    </location>
</feature>
<keyword evidence="11" id="KW-0325">Glycoprotein</keyword>
<dbReference type="GO" id="GO:0005283">
    <property type="term" value="F:amino acid:sodium symporter activity"/>
    <property type="evidence" value="ECO:0007669"/>
    <property type="project" value="TreeGrafter"/>
</dbReference>
<keyword evidence="3 16" id="KW-0813">Transport</keyword>
<evidence type="ECO:0000256" key="1">
    <source>
        <dbReference type="ARBA" id="ARBA00004141"/>
    </source>
</evidence>
<proteinExistence type="inferred from homology"/>
<keyword evidence="10 18" id="KW-0472">Membrane</keyword>
<feature type="transmembrane region" description="Helical" evidence="18">
    <location>
        <begin position="367"/>
        <end position="393"/>
    </location>
</feature>
<dbReference type="PANTHER" id="PTHR11616:SF321">
    <property type="entry name" value="SODIUM-DEPENDENT NUTRIENT AMINO ACID TRANSPORTER 1-RELATED"/>
    <property type="match status" value="1"/>
</dbReference>
<keyword evidence="12" id="KW-0739">Sodium transport</keyword>
<evidence type="ECO:0000256" key="6">
    <source>
        <dbReference type="ARBA" id="ARBA00022970"/>
    </source>
</evidence>
<feature type="binding site" evidence="14">
    <location>
        <position position="79"/>
    </location>
    <ligand>
        <name>Na(+)</name>
        <dbReference type="ChEBI" id="CHEBI:29101"/>
        <label>1</label>
    </ligand>
</feature>
<dbReference type="PANTHER" id="PTHR11616">
    <property type="entry name" value="SODIUM/CHLORIDE DEPENDENT TRANSPORTER"/>
    <property type="match status" value="1"/>
</dbReference>
<comment type="subcellular location">
    <subcellularLocation>
        <location evidence="1">Membrane</location>
        <topology evidence="1">Multi-pass membrane protein</topology>
    </subcellularLocation>
</comment>
<feature type="binding site" evidence="14">
    <location>
        <position position="84"/>
    </location>
    <ligand>
        <name>Na(+)</name>
        <dbReference type="ChEBI" id="CHEBI:29101"/>
        <label>1</label>
    </ligand>
</feature>
<dbReference type="GO" id="GO:0046872">
    <property type="term" value="F:metal ion binding"/>
    <property type="evidence" value="ECO:0007669"/>
    <property type="project" value="UniProtKB-KW"/>
</dbReference>
<feature type="binding site" evidence="14">
    <location>
        <position position="77"/>
    </location>
    <ligand>
        <name>Na(+)</name>
        <dbReference type="ChEBI" id="CHEBI:29101"/>
        <label>1</label>
    </ligand>
</feature>
<feature type="binding site" evidence="14">
    <location>
        <position position="373"/>
    </location>
    <ligand>
        <name>Na(+)</name>
        <dbReference type="ChEBI" id="CHEBI:29101"/>
        <label>1</label>
    </ligand>
</feature>
<feature type="binding site" evidence="14">
    <location>
        <position position="341"/>
    </location>
    <ligand>
        <name>Na(+)</name>
        <dbReference type="ChEBI" id="CHEBI:29101"/>
        <label>1</label>
    </ligand>
</feature>
<evidence type="ECO:0000256" key="13">
    <source>
        <dbReference type="ARBA" id="ARBA00037785"/>
    </source>
</evidence>
<evidence type="ECO:0000256" key="15">
    <source>
        <dbReference type="PIRSR" id="PIRSR600175-2"/>
    </source>
</evidence>
<gene>
    <name evidence="19" type="primary">Slc6a5</name>
    <name evidence="19" type="ORF">CDAR_99621</name>
</gene>
<keyword evidence="9" id="KW-0406">Ion transport</keyword>
<feature type="transmembrane region" description="Helical" evidence="18">
    <location>
        <begin position="143"/>
        <end position="169"/>
    </location>
</feature>
<dbReference type="PROSITE" id="PS50267">
    <property type="entry name" value="NA_NEUROTRAN_SYMP_3"/>
    <property type="match status" value="1"/>
</dbReference>
<evidence type="ECO:0000256" key="5">
    <source>
        <dbReference type="ARBA" id="ARBA00022847"/>
    </source>
</evidence>
<feature type="transmembrane region" description="Helical" evidence="18">
    <location>
        <begin position="577"/>
        <end position="602"/>
    </location>
</feature>
<dbReference type="PRINTS" id="PR00176">
    <property type="entry name" value="NANEUSMPORT"/>
</dbReference>
<feature type="transmembrane region" description="Helical" evidence="18">
    <location>
        <begin position="498"/>
        <end position="522"/>
    </location>
</feature>
<evidence type="ECO:0000256" key="12">
    <source>
        <dbReference type="ARBA" id="ARBA00023201"/>
    </source>
</evidence>
<evidence type="ECO:0000256" key="16">
    <source>
        <dbReference type="RuleBase" id="RU003732"/>
    </source>
</evidence>
<feature type="binding site" evidence="14">
    <location>
        <position position="441"/>
    </location>
    <ligand>
        <name>Na(+)</name>
        <dbReference type="ChEBI" id="CHEBI:29101"/>
        <label>1</label>
    </ligand>
</feature>
<dbReference type="InterPro" id="IPR037272">
    <property type="entry name" value="SNS_sf"/>
</dbReference>
<keyword evidence="7 18" id="KW-1133">Transmembrane helix</keyword>
<keyword evidence="8 14" id="KW-0915">Sodium</keyword>
<evidence type="ECO:0000256" key="2">
    <source>
        <dbReference type="ARBA" id="ARBA00006459"/>
    </source>
</evidence>
<dbReference type="Proteomes" id="UP001054837">
    <property type="component" value="Unassembled WGS sequence"/>
</dbReference>
<evidence type="ECO:0000256" key="14">
    <source>
        <dbReference type="PIRSR" id="PIRSR600175-1"/>
    </source>
</evidence>
<evidence type="ECO:0000313" key="20">
    <source>
        <dbReference type="Proteomes" id="UP001054837"/>
    </source>
</evidence>
<evidence type="ECO:0000256" key="8">
    <source>
        <dbReference type="ARBA" id="ARBA00023053"/>
    </source>
</evidence>
<keyword evidence="4 16" id="KW-0812">Transmembrane</keyword>
<feature type="transmembrane region" description="Helical" evidence="18">
    <location>
        <begin position="101"/>
        <end position="122"/>
    </location>
</feature>
<feature type="transmembrane region" description="Helical" evidence="18">
    <location>
        <begin position="256"/>
        <end position="275"/>
    </location>
</feature>
<protein>
    <recommendedName>
        <fullName evidence="16">Transporter</fullName>
    </recommendedName>
</protein>
<evidence type="ECO:0000256" key="17">
    <source>
        <dbReference type="SAM" id="MobiDB-lite"/>
    </source>
</evidence>